<proteinExistence type="predicted"/>
<dbReference type="AlphaFoldDB" id="A0A3B1BAZ5"/>
<organism evidence="1">
    <name type="scientific">hydrothermal vent metagenome</name>
    <dbReference type="NCBI Taxonomy" id="652676"/>
    <lineage>
        <taxon>unclassified sequences</taxon>
        <taxon>metagenomes</taxon>
        <taxon>ecological metagenomes</taxon>
    </lineage>
</organism>
<dbReference type="EMBL" id="UOFS01000054">
    <property type="protein sequence ID" value="VAX02187.1"/>
    <property type="molecule type" value="Genomic_DNA"/>
</dbReference>
<evidence type="ECO:0000313" key="1">
    <source>
        <dbReference type="EMBL" id="VAX02187.1"/>
    </source>
</evidence>
<evidence type="ECO:0008006" key="2">
    <source>
        <dbReference type="Google" id="ProtNLM"/>
    </source>
</evidence>
<sequence>MALQNQKTVPAERNYEMESQLGLAIRDRNVVRLRYDLDMHYRTFEPYVVFKATDGRILVGGFRVQDESNLFKKPGARKFEVGLITSLMISDECFVPNNKFKSSRKEFKNGVISAVDVDAEKSYQF</sequence>
<reference evidence="1" key="1">
    <citation type="submission" date="2018-06" db="EMBL/GenBank/DDBJ databases">
        <authorList>
            <person name="Zhirakovskaya E."/>
        </authorList>
    </citation>
    <scope>NUCLEOTIDE SEQUENCE</scope>
</reference>
<gene>
    <name evidence="1" type="ORF">MNBD_GAMMA22-447</name>
</gene>
<name>A0A3B1BAZ5_9ZZZZ</name>
<protein>
    <recommendedName>
        <fullName evidence="2">WYL domain-containing protein</fullName>
    </recommendedName>
</protein>
<accession>A0A3B1BAZ5</accession>